<dbReference type="PROSITE" id="PS52029">
    <property type="entry name" value="LD_TPASE"/>
    <property type="match status" value="1"/>
</dbReference>
<dbReference type="SUPFAM" id="SSF47090">
    <property type="entry name" value="PGBD-like"/>
    <property type="match status" value="1"/>
</dbReference>
<protein>
    <recommendedName>
        <fullName evidence="7">L,D-TPase catalytic domain-containing protein</fullName>
    </recommendedName>
</protein>
<evidence type="ECO:0000256" key="4">
    <source>
        <dbReference type="ARBA" id="ARBA00022984"/>
    </source>
</evidence>
<evidence type="ECO:0000313" key="8">
    <source>
        <dbReference type="EMBL" id="CAA9512952.1"/>
    </source>
</evidence>
<dbReference type="CDD" id="cd16913">
    <property type="entry name" value="YkuD_like"/>
    <property type="match status" value="1"/>
</dbReference>
<evidence type="ECO:0000256" key="1">
    <source>
        <dbReference type="ARBA" id="ARBA00004752"/>
    </source>
</evidence>
<keyword evidence="5 6" id="KW-0961">Cell wall biogenesis/degradation</keyword>
<dbReference type="UniPathway" id="UPA00219"/>
<organism evidence="8">
    <name type="scientific">uncultured Solirubrobacteraceae bacterium</name>
    <dbReference type="NCBI Taxonomy" id="1162706"/>
    <lineage>
        <taxon>Bacteria</taxon>
        <taxon>Bacillati</taxon>
        <taxon>Actinomycetota</taxon>
        <taxon>Thermoleophilia</taxon>
        <taxon>Solirubrobacterales</taxon>
        <taxon>Solirubrobacteraceae</taxon>
        <taxon>environmental samples</taxon>
    </lineage>
</organism>
<comment type="pathway">
    <text evidence="1 6">Cell wall biogenesis; peptidoglycan biosynthesis.</text>
</comment>
<feature type="domain" description="L,D-TPase catalytic" evidence="7">
    <location>
        <begin position="82"/>
        <end position="186"/>
    </location>
</feature>
<evidence type="ECO:0000256" key="6">
    <source>
        <dbReference type="PROSITE-ProRule" id="PRU01373"/>
    </source>
</evidence>
<dbReference type="GO" id="GO:0008360">
    <property type="term" value="P:regulation of cell shape"/>
    <property type="evidence" value="ECO:0007669"/>
    <property type="project" value="UniProtKB-UniRule"/>
</dbReference>
<dbReference type="Pfam" id="PF01471">
    <property type="entry name" value="PG_binding_1"/>
    <property type="match status" value="1"/>
</dbReference>
<keyword evidence="2" id="KW-0808">Transferase</keyword>
<dbReference type="GO" id="GO:0071972">
    <property type="term" value="F:peptidoglycan L,D-transpeptidase activity"/>
    <property type="evidence" value="ECO:0007669"/>
    <property type="project" value="TreeGrafter"/>
</dbReference>
<feature type="active site" description="Nucleophile" evidence="6">
    <location>
        <position position="162"/>
    </location>
</feature>
<accession>A0A6J4T467</accession>
<evidence type="ECO:0000256" key="3">
    <source>
        <dbReference type="ARBA" id="ARBA00022960"/>
    </source>
</evidence>
<evidence type="ECO:0000259" key="7">
    <source>
        <dbReference type="PROSITE" id="PS52029"/>
    </source>
</evidence>
<dbReference type="InterPro" id="IPR005490">
    <property type="entry name" value="LD_TPept_cat_dom"/>
</dbReference>
<dbReference type="InterPro" id="IPR036366">
    <property type="entry name" value="PGBDSf"/>
</dbReference>
<feature type="non-terminal residue" evidence="8">
    <location>
        <position position="1"/>
    </location>
</feature>
<sequence>VLAPRARGGARGAGVRLLQRGLARLGYAVPRSGVLDGGTARAVTAYRKVNGMRRTSSASAPVIRAVLSGRGAFKPRHPGAGRHVEADLSRQVLALVDKGRVVRTYITSSGAPSTPTVIGSFRVYRKDPGTNSLGMVHSAYFIRGYAVHGYKSVPTYNASHGCLRVPIPDARAIYDWLRMGDRVIVYR</sequence>
<keyword evidence="3 6" id="KW-0133">Cell shape</keyword>
<dbReference type="InterPro" id="IPR002477">
    <property type="entry name" value="Peptidoglycan-bd-like"/>
</dbReference>
<dbReference type="GO" id="GO:0071555">
    <property type="term" value="P:cell wall organization"/>
    <property type="evidence" value="ECO:0007669"/>
    <property type="project" value="UniProtKB-UniRule"/>
</dbReference>
<dbReference type="PANTHER" id="PTHR30582:SF2">
    <property type="entry name" value="L,D-TRANSPEPTIDASE YCIB-RELATED"/>
    <property type="match status" value="1"/>
</dbReference>
<dbReference type="AlphaFoldDB" id="A0A6J4T467"/>
<dbReference type="Gene3D" id="1.10.101.10">
    <property type="entry name" value="PGBD-like superfamily/PGBD"/>
    <property type="match status" value="1"/>
</dbReference>
<proteinExistence type="predicted"/>
<name>A0A6J4T467_9ACTN</name>
<dbReference type="SUPFAM" id="SSF141523">
    <property type="entry name" value="L,D-transpeptidase catalytic domain-like"/>
    <property type="match status" value="1"/>
</dbReference>
<dbReference type="PANTHER" id="PTHR30582">
    <property type="entry name" value="L,D-TRANSPEPTIDASE"/>
    <property type="match status" value="1"/>
</dbReference>
<dbReference type="GO" id="GO:0016740">
    <property type="term" value="F:transferase activity"/>
    <property type="evidence" value="ECO:0007669"/>
    <property type="project" value="UniProtKB-KW"/>
</dbReference>
<dbReference type="Pfam" id="PF03734">
    <property type="entry name" value="YkuD"/>
    <property type="match status" value="1"/>
</dbReference>
<feature type="active site" description="Proton donor/acceptor" evidence="6">
    <location>
        <position position="148"/>
    </location>
</feature>
<dbReference type="EMBL" id="CADCVS010000336">
    <property type="protein sequence ID" value="CAA9512952.1"/>
    <property type="molecule type" value="Genomic_DNA"/>
</dbReference>
<dbReference type="InterPro" id="IPR050979">
    <property type="entry name" value="LD-transpeptidase"/>
</dbReference>
<dbReference type="InterPro" id="IPR036365">
    <property type="entry name" value="PGBD-like_sf"/>
</dbReference>
<reference evidence="8" key="1">
    <citation type="submission" date="2020-02" db="EMBL/GenBank/DDBJ databases">
        <authorList>
            <person name="Meier V. D."/>
        </authorList>
    </citation>
    <scope>NUCLEOTIDE SEQUENCE</scope>
    <source>
        <strain evidence="8">AVDCRST_MAG30</strain>
    </source>
</reference>
<dbReference type="Gene3D" id="2.40.440.10">
    <property type="entry name" value="L,D-transpeptidase catalytic domain-like"/>
    <property type="match status" value="1"/>
</dbReference>
<gene>
    <name evidence="8" type="ORF">AVDCRST_MAG30-2596</name>
</gene>
<dbReference type="GO" id="GO:0018104">
    <property type="term" value="P:peptidoglycan-protein cross-linking"/>
    <property type="evidence" value="ECO:0007669"/>
    <property type="project" value="TreeGrafter"/>
</dbReference>
<dbReference type="InterPro" id="IPR038063">
    <property type="entry name" value="Transpep_catalytic_dom"/>
</dbReference>
<evidence type="ECO:0000256" key="2">
    <source>
        <dbReference type="ARBA" id="ARBA00022679"/>
    </source>
</evidence>
<dbReference type="GO" id="GO:0005576">
    <property type="term" value="C:extracellular region"/>
    <property type="evidence" value="ECO:0007669"/>
    <property type="project" value="TreeGrafter"/>
</dbReference>
<keyword evidence="4 6" id="KW-0573">Peptidoglycan synthesis</keyword>
<evidence type="ECO:0000256" key="5">
    <source>
        <dbReference type="ARBA" id="ARBA00023316"/>
    </source>
</evidence>